<protein>
    <submittedName>
        <fullName evidence="3">Universal stress protein</fullName>
    </submittedName>
</protein>
<reference evidence="3" key="1">
    <citation type="submission" date="2022-03" db="EMBL/GenBank/DDBJ databases">
        <title>Cryobacterium sp. nov. strain ZS14-85, isolated from Antarctic soil.</title>
        <authorList>
            <person name="Li J."/>
            <person name="Niu G."/>
        </authorList>
    </citation>
    <scope>NUCLEOTIDE SEQUENCE</scope>
    <source>
        <strain evidence="3">ZS14-85</strain>
    </source>
</reference>
<accession>A0AA41QW67</accession>
<dbReference type="RefSeq" id="WP_134532461.1">
    <property type="nucleotide sequence ID" value="NZ_JALGAR010000001.1"/>
</dbReference>
<dbReference type="AlphaFoldDB" id="A0AA41QW67"/>
<feature type="domain" description="UspA" evidence="2">
    <location>
        <begin position="8"/>
        <end position="140"/>
    </location>
</feature>
<dbReference type="Proteomes" id="UP001165341">
    <property type="component" value="Unassembled WGS sequence"/>
</dbReference>
<dbReference type="PRINTS" id="PR01438">
    <property type="entry name" value="UNVRSLSTRESS"/>
</dbReference>
<evidence type="ECO:0000259" key="2">
    <source>
        <dbReference type="Pfam" id="PF00582"/>
    </source>
</evidence>
<dbReference type="EMBL" id="JALGAR010000001">
    <property type="protein sequence ID" value="MCI4657226.1"/>
    <property type="molecule type" value="Genomic_DNA"/>
</dbReference>
<comment type="caution">
    <text evidence="3">The sequence shown here is derived from an EMBL/GenBank/DDBJ whole genome shotgun (WGS) entry which is preliminary data.</text>
</comment>
<dbReference type="InterPro" id="IPR006016">
    <property type="entry name" value="UspA"/>
</dbReference>
<evidence type="ECO:0000313" key="3">
    <source>
        <dbReference type="EMBL" id="MCI4657226.1"/>
    </source>
</evidence>
<proteinExistence type="inferred from homology"/>
<evidence type="ECO:0000256" key="1">
    <source>
        <dbReference type="ARBA" id="ARBA00008791"/>
    </source>
</evidence>
<comment type="similarity">
    <text evidence="1">Belongs to the universal stress protein A family.</text>
</comment>
<name>A0AA41QW67_9MICO</name>
<keyword evidence="4" id="KW-1185">Reference proteome</keyword>
<dbReference type="Gene3D" id="3.40.50.620">
    <property type="entry name" value="HUPs"/>
    <property type="match status" value="1"/>
</dbReference>
<dbReference type="SUPFAM" id="SSF52402">
    <property type="entry name" value="Adenine nucleotide alpha hydrolases-like"/>
    <property type="match status" value="1"/>
</dbReference>
<sequence>MSDTGAFHIVVGVDGSDPSLTALDWAIVEAKLRGADLTIVTTWSYPIMAGTPGDIVPEDSFKEVCERIQADALTTAADSGLTATGRIVRGGAVTVLLEAAQTADLLIVGSRGYGGFTGLLVGSVSNQLVHHAACPVLIVRSKRAPQRER</sequence>
<dbReference type="PANTHER" id="PTHR46553:SF3">
    <property type="entry name" value="ADENINE NUCLEOTIDE ALPHA HYDROLASES-LIKE SUPERFAMILY PROTEIN"/>
    <property type="match status" value="1"/>
</dbReference>
<dbReference type="PANTHER" id="PTHR46553">
    <property type="entry name" value="ADENINE NUCLEOTIDE ALPHA HYDROLASES-LIKE SUPERFAMILY PROTEIN"/>
    <property type="match status" value="1"/>
</dbReference>
<dbReference type="Pfam" id="PF00582">
    <property type="entry name" value="Usp"/>
    <property type="match status" value="1"/>
</dbReference>
<dbReference type="InterPro" id="IPR014729">
    <property type="entry name" value="Rossmann-like_a/b/a_fold"/>
</dbReference>
<evidence type="ECO:0000313" key="4">
    <source>
        <dbReference type="Proteomes" id="UP001165341"/>
    </source>
</evidence>
<gene>
    <name evidence="3" type="ORF">MQH31_05295</name>
</gene>
<dbReference type="InterPro" id="IPR006015">
    <property type="entry name" value="Universal_stress_UspA"/>
</dbReference>
<organism evidence="3 4">
    <name type="scientific">Cryobacterium zhongshanensis</name>
    <dbReference type="NCBI Taxonomy" id="2928153"/>
    <lineage>
        <taxon>Bacteria</taxon>
        <taxon>Bacillati</taxon>
        <taxon>Actinomycetota</taxon>
        <taxon>Actinomycetes</taxon>
        <taxon>Micrococcales</taxon>
        <taxon>Microbacteriaceae</taxon>
        <taxon>Cryobacterium</taxon>
    </lineage>
</organism>